<dbReference type="GO" id="GO:0046872">
    <property type="term" value="F:metal ion binding"/>
    <property type="evidence" value="ECO:0007669"/>
    <property type="project" value="UniProtKB-KW"/>
</dbReference>
<proteinExistence type="predicted"/>
<dbReference type="InterPro" id="IPR051658">
    <property type="entry name" value="UBLCP1"/>
</dbReference>
<gene>
    <name evidence="14" type="ORF">RFH988_LOCUS12432</name>
</gene>
<dbReference type="PANTHER" id="PTHR48493">
    <property type="entry name" value="UBIQUITIN-LIKE DOMAIN-CONTAINING CTD PHOSPHATASE 1"/>
    <property type="match status" value="1"/>
</dbReference>
<sequence>MNNNNNNNNNKQHKIILKWNKQELIFDLQSTQTLSELKSLIYAQTHILPDRQKLMGLKLKTSGVITNTTTIDELNLSSKIMLMGTPEESITELNLSKPVQPDLSEGQEEEQQDTTWIEDPDTIPLDKREEVRIKLERRINTYQGKILNEPRQGKKLLVLDIDYTLFDHRSAAEIGAELMRPYLHEFLTTVYEHYDIGIWSATSMKWIESKMKLLGIEAISQGRTTNTTFNYKIIFYMDSGAMISIYTKEFGLQDVKPLPVIWEKYPTLYSEKNTIMFDDVSRNFLLNPLNGLKIRPFKRAHFTRTTDRELFNLTQYLMMIAQYDDLSKLDHRCWEQMIERQQFIERRKK</sequence>
<reference evidence="14" key="1">
    <citation type="submission" date="2021-02" db="EMBL/GenBank/DDBJ databases">
        <authorList>
            <person name="Nowell W R."/>
        </authorList>
    </citation>
    <scope>NUCLEOTIDE SEQUENCE</scope>
</reference>
<dbReference type="SMART" id="SM00577">
    <property type="entry name" value="CPDc"/>
    <property type="match status" value="1"/>
</dbReference>
<evidence type="ECO:0000256" key="1">
    <source>
        <dbReference type="ARBA" id="ARBA00001946"/>
    </source>
</evidence>
<comment type="subcellular location">
    <subcellularLocation>
        <location evidence="2">Nucleus</location>
    </subcellularLocation>
</comment>
<dbReference type="InterPro" id="IPR029071">
    <property type="entry name" value="Ubiquitin-like_domsf"/>
</dbReference>
<dbReference type="InterPro" id="IPR004274">
    <property type="entry name" value="FCP1_dom"/>
</dbReference>
<dbReference type="EC" id="3.1.3.16" evidence="3"/>
<dbReference type="InterPro" id="IPR036412">
    <property type="entry name" value="HAD-like_sf"/>
</dbReference>
<evidence type="ECO:0000256" key="3">
    <source>
        <dbReference type="ARBA" id="ARBA00013081"/>
    </source>
</evidence>
<dbReference type="AlphaFoldDB" id="A0A814EGS7"/>
<protein>
    <recommendedName>
        <fullName evidence="4">Ubiquitin-like domain-containing CTD phosphatase 1</fullName>
        <ecNumber evidence="3">3.1.3.16</ecNumber>
    </recommendedName>
    <alternativeName>
        <fullName evidence="10">Nuclear proteasome inhibitor UBLCP1</fullName>
    </alternativeName>
</protein>
<dbReference type="OrthoDB" id="1711508at2759"/>
<dbReference type="GO" id="GO:0090364">
    <property type="term" value="P:regulation of proteasome assembly"/>
    <property type="evidence" value="ECO:0007669"/>
    <property type="project" value="InterPro"/>
</dbReference>
<dbReference type="NCBIfam" id="TIGR02245">
    <property type="entry name" value="HAD_IIID1"/>
    <property type="match status" value="1"/>
</dbReference>
<dbReference type="SUPFAM" id="SSF54236">
    <property type="entry name" value="Ubiquitin-like"/>
    <property type="match status" value="1"/>
</dbReference>
<evidence type="ECO:0000256" key="9">
    <source>
        <dbReference type="ARBA" id="ARBA00023242"/>
    </source>
</evidence>
<evidence type="ECO:0000256" key="4">
    <source>
        <dbReference type="ARBA" id="ARBA00014187"/>
    </source>
</evidence>
<keyword evidence="6" id="KW-0378">Hydrolase</keyword>
<evidence type="ECO:0000256" key="2">
    <source>
        <dbReference type="ARBA" id="ARBA00004123"/>
    </source>
</evidence>
<dbReference type="InterPro" id="IPR000626">
    <property type="entry name" value="Ubiquitin-like_dom"/>
</dbReference>
<keyword evidence="9" id="KW-0539">Nucleus</keyword>
<evidence type="ECO:0000256" key="8">
    <source>
        <dbReference type="ARBA" id="ARBA00022912"/>
    </source>
</evidence>
<comment type="catalytic activity">
    <reaction evidence="11">
        <text>O-phospho-L-seryl-[protein] + H2O = L-seryl-[protein] + phosphate</text>
        <dbReference type="Rhea" id="RHEA:20629"/>
        <dbReference type="Rhea" id="RHEA-COMP:9863"/>
        <dbReference type="Rhea" id="RHEA-COMP:11604"/>
        <dbReference type="ChEBI" id="CHEBI:15377"/>
        <dbReference type="ChEBI" id="CHEBI:29999"/>
        <dbReference type="ChEBI" id="CHEBI:43474"/>
        <dbReference type="ChEBI" id="CHEBI:83421"/>
        <dbReference type="EC" id="3.1.3.16"/>
    </reaction>
</comment>
<feature type="domain" description="FCP1 homology" evidence="13">
    <location>
        <begin position="150"/>
        <end position="320"/>
    </location>
</feature>
<dbReference type="Gene3D" id="3.40.50.1000">
    <property type="entry name" value="HAD superfamily/HAD-like"/>
    <property type="match status" value="1"/>
</dbReference>
<dbReference type="Gene3D" id="3.10.20.90">
    <property type="entry name" value="Phosphatidylinositol 3-kinase Catalytic Subunit, Chain A, domain 1"/>
    <property type="match status" value="1"/>
</dbReference>
<dbReference type="InterPro" id="IPR011943">
    <property type="entry name" value="HAD-SF_hydro_IIID"/>
</dbReference>
<dbReference type="PANTHER" id="PTHR48493:SF1">
    <property type="entry name" value="UBIQUITIN-LIKE DOMAIN-CONTAINING CTD PHOSPHATASE 1"/>
    <property type="match status" value="1"/>
</dbReference>
<keyword evidence="5" id="KW-0479">Metal-binding</keyword>
<evidence type="ECO:0000256" key="12">
    <source>
        <dbReference type="ARBA" id="ARBA00048336"/>
    </source>
</evidence>
<evidence type="ECO:0000256" key="6">
    <source>
        <dbReference type="ARBA" id="ARBA00022801"/>
    </source>
</evidence>
<dbReference type="SUPFAM" id="SSF56784">
    <property type="entry name" value="HAD-like"/>
    <property type="match status" value="1"/>
</dbReference>
<organism evidence="14 15">
    <name type="scientific">Rotaria sordida</name>
    <dbReference type="NCBI Taxonomy" id="392033"/>
    <lineage>
        <taxon>Eukaryota</taxon>
        <taxon>Metazoa</taxon>
        <taxon>Spiralia</taxon>
        <taxon>Gnathifera</taxon>
        <taxon>Rotifera</taxon>
        <taxon>Eurotatoria</taxon>
        <taxon>Bdelloidea</taxon>
        <taxon>Philodinida</taxon>
        <taxon>Philodinidae</taxon>
        <taxon>Rotaria</taxon>
    </lineage>
</organism>
<evidence type="ECO:0000256" key="10">
    <source>
        <dbReference type="ARBA" id="ARBA00032039"/>
    </source>
</evidence>
<dbReference type="Pfam" id="PF03031">
    <property type="entry name" value="NIF"/>
    <property type="match status" value="1"/>
</dbReference>
<dbReference type="InterPro" id="IPR023214">
    <property type="entry name" value="HAD_sf"/>
</dbReference>
<dbReference type="EMBL" id="CAJNOO010000518">
    <property type="protein sequence ID" value="CAF0967137.1"/>
    <property type="molecule type" value="Genomic_DNA"/>
</dbReference>
<name>A0A814EGS7_9BILA</name>
<comment type="cofactor">
    <cofactor evidence="1">
        <name>Mg(2+)</name>
        <dbReference type="ChEBI" id="CHEBI:18420"/>
    </cofactor>
</comment>
<accession>A0A814EGS7</accession>
<dbReference type="SMART" id="SM00213">
    <property type="entry name" value="UBQ"/>
    <property type="match status" value="1"/>
</dbReference>
<evidence type="ECO:0000313" key="15">
    <source>
        <dbReference type="Proteomes" id="UP000663882"/>
    </source>
</evidence>
<evidence type="ECO:0000256" key="5">
    <source>
        <dbReference type="ARBA" id="ARBA00022723"/>
    </source>
</evidence>
<evidence type="ECO:0000313" key="14">
    <source>
        <dbReference type="EMBL" id="CAF0967137.1"/>
    </source>
</evidence>
<comment type="catalytic activity">
    <reaction evidence="12">
        <text>O-phospho-L-threonyl-[protein] + H2O = L-threonyl-[protein] + phosphate</text>
        <dbReference type="Rhea" id="RHEA:47004"/>
        <dbReference type="Rhea" id="RHEA-COMP:11060"/>
        <dbReference type="Rhea" id="RHEA-COMP:11605"/>
        <dbReference type="ChEBI" id="CHEBI:15377"/>
        <dbReference type="ChEBI" id="CHEBI:30013"/>
        <dbReference type="ChEBI" id="CHEBI:43474"/>
        <dbReference type="ChEBI" id="CHEBI:61977"/>
        <dbReference type="EC" id="3.1.3.16"/>
    </reaction>
</comment>
<dbReference type="Proteomes" id="UP000663882">
    <property type="component" value="Unassembled WGS sequence"/>
</dbReference>
<dbReference type="PROSITE" id="PS50969">
    <property type="entry name" value="FCP1"/>
    <property type="match status" value="1"/>
</dbReference>
<keyword evidence="7" id="KW-0460">Magnesium</keyword>
<keyword evidence="8" id="KW-0904">Protein phosphatase</keyword>
<dbReference type="GO" id="GO:0004722">
    <property type="term" value="F:protein serine/threonine phosphatase activity"/>
    <property type="evidence" value="ECO:0007669"/>
    <property type="project" value="UniProtKB-EC"/>
</dbReference>
<evidence type="ECO:0000259" key="13">
    <source>
        <dbReference type="PROSITE" id="PS50969"/>
    </source>
</evidence>
<dbReference type="GO" id="GO:0005634">
    <property type="term" value="C:nucleus"/>
    <property type="evidence" value="ECO:0007669"/>
    <property type="project" value="UniProtKB-SubCell"/>
</dbReference>
<evidence type="ECO:0000256" key="11">
    <source>
        <dbReference type="ARBA" id="ARBA00047761"/>
    </source>
</evidence>
<evidence type="ECO:0000256" key="7">
    <source>
        <dbReference type="ARBA" id="ARBA00022842"/>
    </source>
</evidence>
<comment type="caution">
    <text evidence="14">The sequence shown here is derived from an EMBL/GenBank/DDBJ whole genome shotgun (WGS) entry which is preliminary data.</text>
</comment>